<dbReference type="GO" id="GO:0005524">
    <property type="term" value="F:ATP binding"/>
    <property type="evidence" value="ECO:0007669"/>
    <property type="project" value="UniProtKB-KW"/>
</dbReference>
<keyword evidence="3" id="KW-0547">Nucleotide-binding</keyword>
<evidence type="ECO:0000256" key="8">
    <source>
        <dbReference type="SAM" id="Coils"/>
    </source>
</evidence>
<dbReference type="Pfam" id="PF12513">
    <property type="entry name" value="SUV3_C"/>
    <property type="match status" value="1"/>
</dbReference>
<dbReference type="Pfam" id="PF03061">
    <property type="entry name" value="4HBT"/>
    <property type="match status" value="2"/>
</dbReference>
<reference evidence="12 13" key="1">
    <citation type="journal article" date="2024" name="Nat. Commun.">
        <title>Phylogenomics reveals the evolutionary origins of lichenization in chlorophyte algae.</title>
        <authorList>
            <person name="Puginier C."/>
            <person name="Libourel C."/>
            <person name="Otte J."/>
            <person name="Skaloud P."/>
            <person name="Haon M."/>
            <person name="Grisel S."/>
            <person name="Petersen M."/>
            <person name="Berrin J.G."/>
            <person name="Delaux P.M."/>
            <person name="Dal Grande F."/>
            <person name="Keller J."/>
        </authorList>
    </citation>
    <scope>NUCLEOTIDE SEQUENCE [LARGE SCALE GENOMIC DNA]</scope>
    <source>
        <strain evidence="12 13">SAG 245.80</strain>
    </source>
</reference>
<keyword evidence="7" id="KW-0496">Mitochondrion</keyword>
<evidence type="ECO:0008006" key="14">
    <source>
        <dbReference type="Google" id="ProtNLM"/>
    </source>
</evidence>
<evidence type="ECO:0000256" key="9">
    <source>
        <dbReference type="SAM" id="MobiDB-lite"/>
    </source>
</evidence>
<keyword evidence="13" id="KW-1185">Reference proteome</keyword>
<dbReference type="InterPro" id="IPR055206">
    <property type="entry name" value="DEXQc_SUV3"/>
</dbReference>
<dbReference type="PROSITE" id="PS00018">
    <property type="entry name" value="EF_HAND_1"/>
    <property type="match status" value="1"/>
</dbReference>
<comment type="subunit">
    <text evidence="2">Homodimer; in free form. Component of the mitochondrial degradosome (mtEXO) complex which is a heteropentamer containing 2 copies of SUPV3L1 and 3 copies of PNPT1.</text>
</comment>
<dbReference type="Pfam" id="PF18147">
    <property type="entry name" value="Suv3_C_1"/>
    <property type="match status" value="1"/>
</dbReference>
<dbReference type="InterPro" id="IPR033120">
    <property type="entry name" value="HOTDOG_ACOT"/>
</dbReference>
<feature type="region of interest" description="Disordered" evidence="9">
    <location>
        <begin position="687"/>
        <end position="708"/>
    </location>
</feature>
<feature type="compositionally biased region" description="Gly residues" evidence="9">
    <location>
        <begin position="695"/>
        <end position="704"/>
    </location>
</feature>
<organism evidence="12 13">
    <name type="scientific">Elliptochloris bilobata</name>
    <dbReference type="NCBI Taxonomy" id="381761"/>
    <lineage>
        <taxon>Eukaryota</taxon>
        <taxon>Viridiplantae</taxon>
        <taxon>Chlorophyta</taxon>
        <taxon>core chlorophytes</taxon>
        <taxon>Trebouxiophyceae</taxon>
        <taxon>Trebouxiophyceae incertae sedis</taxon>
        <taxon>Elliptochloris clade</taxon>
        <taxon>Elliptochloris</taxon>
    </lineage>
</organism>
<keyword evidence="4" id="KW-0378">Hydrolase</keyword>
<dbReference type="Gene3D" id="3.40.50.300">
    <property type="entry name" value="P-loop containing nucleotide triphosphate hydrolases"/>
    <property type="match status" value="2"/>
</dbReference>
<dbReference type="InterPro" id="IPR050699">
    <property type="entry name" value="RNA-DNA_Helicase"/>
</dbReference>
<dbReference type="InterPro" id="IPR027417">
    <property type="entry name" value="P-loop_NTPase"/>
</dbReference>
<protein>
    <recommendedName>
        <fullName evidence="14">RNA helicase</fullName>
    </recommendedName>
</protein>
<keyword evidence="6" id="KW-0067">ATP-binding</keyword>
<keyword evidence="5" id="KW-0347">Helicase</keyword>
<dbReference type="PANTHER" id="PTHR12131:SF1">
    <property type="entry name" value="ATP-DEPENDENT RNA HELICASE SUPV3L1, MITOCHONDRIAL-RELATED"/>
    <property type="match status" value="1"/>
</dbReference>
<evidence type="ECO:0000256" key="2">
    <source>
        <dbReference type="ARBA" id="ARBA00011661"/>
    </source>
</evidence>
<dbReference type="Pfam" id="PF22527">
    <property type="entry name" value="DEXQc_Suv3"/>
    <property type="match status" value="1"/>
</dbReference>
<evidence type="ECO:0000256" key="6">
    <source>
        <dbReference type="ARBA" id="ARBA00022840"/>
    </source>
</evidence>
<dbReference type="FunFam" id="3.40.50.300:FF:000957">
    <property type="entry name" value="ATP-dependent RNA helicase SUV3L, mitochondrial"/>
    <property type="match status" value="1"/>
</dbReference>
<proteinExistence type="predicted"/>
<dbReference type="InterPro" id="IPR001650">
    <property type="entry name" value="Helicase_C-like"/>
</dbReference>
<dbReference type="AlphaFoldDB" id="A0AAW1RUK7"/>
<dbReference type="GO" id="GO:0004386">
    <property type="term" value="F:helicase activity"/>
    <property type="evidence" value="ECO:0007669"/>
    <property type="project" value="UniProtKB-KW"/>
</dbReference>
<comment type="caution">
    <text evidence="12">The sequence shown here is derived from an EMBL/GenBank/DDBJ whole genome shotgun (WGS) entry which is preliminary data.</text>
</comment>
<dbReference type="GO" id="GO:0000965">
    <property type="term" value="P:mitochondrial RNA 3'-end processing"/>
    <property type="evidence" value="ECO:0007669"/>
    <property type="project" value="TreeGrafter"/>
</dbReference>
<dbReference type="Proteomes" id="UP001445335">
    <property type="component" value="Unassembled WGS sequence"/>
</dbReference>
<dbReference type="GO" id="GO:0045025">
    <property type="term" value="C:mitochondrial degradosome"/>
    <property type="evidence" value="ECO:0007669"/>
    <property type="project" value="TreeGrafter"/>
</dbReference>
<dbReference type="SMART" id="SM00490">
    <property type="entry name" value="HELICc"/>
    <property type="match status" value="1"/>
</dbReference>
<evidence type="ECO:0000256" key="7">
    <source>
        <dbReference type="ARBA" id="ARBA00023271"/>
    </source>
</evidence>
<sequence>MGAASSGVYCGPLRLLASEVYEKLTSEGILCNLVTGQEKHEHRGARHTACTVEMASTSQPVDVAVVDEIQMLGDAGRGHSFTRALLGLPARELHVCGCSSAVPLLRRLVAETGDRLELREHRRLAPLAAARGALHDLARVQRGDCVVAFARKEVHAIKRTVEEAGSHRCCVVYGALPPEARSQQAALFNTPRSGFNVMAASDAVGMGLNLNIRRVVFTSMEKFDGTVQRPLTPSEVKQIAGRAGRFGTRFDAGIVTCLHRADMPALRAALAAPAEAVPRACLQPRFEQLALYVAAHPGGGLAGALRTFARTATLSAHYFFGDIEPMVRLLLLLRHLPLSLRERHLFAMAPVDLEDSPVTGALLTFAAAYCHRGVVSAALLDTPPAATPRSAADMEALEAAHRVVDLFIWLSFRLEHGFEGRARAEAARAALAVAVLTAKVAQLERQVAQLMSAKAEFTRASSVPGSPGTVYDLQRCYSTRHGSQMELAGMAATDLQVPPPAVPRDLPVAMAATRVVMHQMVMPAEVDTLGICFGGQVLSWIDICAGLAAKTVARGPVVTASVDTVHFLRPCRLGSVAIVAAMVNRTFQSSMEVGVRVEEEDMCTGARHHCCSAYLTFVSVLARGSAGRAPRPLPRLAPTSALHAQIYEAAEQRRQERLARRAQLKGQPEAAVPRLQPITHREGSPTLAPAVQAAPGGGAGGARGGAVPKKRVSPAATLSHMTQLIMPQYANSLGITFGGQVMRWMEQCSYIAASRVGRSGHLLTGSMDSVAFAQPTRVGDILYITAQVTGIFGSSMEVMISVCGETPAEGASVFHCGDAYATVVAVDPEGQPAEVPFELVPASPDDARRCAGVADRRDERLRMRSELLAQQARRPSLDGSLARGGRWARTRDPGLPRLVRGGAHVIQGAPDMDSGALRAGLRALGHALRPAELEQLVRQLGGGRALGRAELAAGLLDWPALQAKYPRLWRMVVGRVFAAADRNGSGRLGATDLASFLAADRLSAYEAMREGRHNRQLHAHIPADHISAFGRILWGCGGCRWVAAMP</sequence>
<dbReference type="InterPro" id="IPR006683">
    <property type="entry name" value="Thioestr_dom"/>
</dbReference>
<evidence type="ECO:0000256" key="1">
    <source>
        <dbReference type="ARBA" id="ARBA00004436"/>
    </source>
</evidence>
<feature type="domain" description="HotDog ACOT-type" evidence="11">
    <location>
        <begin position="511"/>
        <end position="623"/>
    </location>
</feature>
<evidence type="ECO:0000256" key="3">
    <source>
        <dbReference type="ARBA" id="ARBA00022741"/>
    </source>
</evidence>
<dbReference type="CDD" id="cd03442">
    <property type="entry name" value="BFIT_BACH"/>
    <property type="match status" value="2"/>
</dbReference>
<dbReference type="PROSITE" id="PS51770">
    <property type="entry name" value="HOTDOG_ACOT"/>
    <property type="match status" value="2"/>
</dbReference>
<evidence type="ECO:0000259" key="11">
    <source>
        <dbReference type="PROSITE" id="PS51770"/>
    </source>
</evidence>
<feature type="coiled-coil region" evidence="8">
    <location>
        <begin position="426"/>
        <end position="460"/>
    </location>
</feature>
<name>A0AAW1RUK7_9CHLO</name>
<accession>A0AAW1RUK7</accession>
<dbReference type="SUPFAM" id="SSF52540">
    <property type="entry name" value="P-loop containing nucleoside triphosphate hydrolases"/>
    <property type="match status" value="1"/>
</dbReference>
<dbReference type="Gene3D" id="3.10.129.10">
    <property type="entry name" value="Hotdog Thioesterase"/>
    <property type="match status" value="2"/>
</dbReference>
<dbReference type="GO" id="GO:0016787">
    <property type="term" value="F:hydrolase activity"/>
    <property type="evidence" value="ECO:0007669"/>
    <property type="project" value="UniProtKB-KW"/>
</dbReference>
<evidence type="ECO:0000259" key="10">
    <source>
        <dbReference type="PROSITE" id="PS51194"/>
    </source>
</evidence>
<dbReference type="GO" id="GO:0042645">
    <property type="term" value="C:mitochondrial nucleoid"/>
    <property type="evidence" value="ECO:0007669"/>
    <property type="project" value="UniProtKB-SubCell"/>
</dbReference>
<dbReference type="InterPro" id="IPR018247">
    <property type="entry name" value="EF_Hand_1_Ca_BS"/>
</dbReference>
<feature type="domain" description="HotDog ACOT-type" evidence="11">
    <location>
        <begin position="715"/>
        <end position="829"/>
    </location>
</feature>
<dbReference type="PANTHER" id="PTHR12131">
    <property type="entry name" value="ATP-DEPENDENT RNA AND DNA HELICASE"/>
    <property type="match status" value="1"/>
</dbReference>
<dbReference type="Gene3D" id="1.20.58.1080">
    <property type="match status" value="1"/>
</dbReference>
<dbReference type="InterPro" id="IPR022192">
    <property type="entry name" value="SUV3_C"/>
</dbReference>
<dbReference type="Pfam" id="PF00271">
    <property type="entry name" value="Helicase_C"/>
    <property type="match status" value="1"/>
</dbReference>
<dbReference type="InterPro" id="IPR041082">
    <property type="entry name" value="Suv3_C_1"/>
</dbReference>
<dbReference type="SUPFAM" id="SSF54637">
    <property type="entry name" value="Thioesterase/thiol ester dehydrase-isomerase"/>
    <property type="match status" value="2"/>
</dbReference>
<dbReference type="CDD" id="cd18805">
    <property type="entry name" value="SF2_C_suv3"/>
    <property type="match status" value="1"/>
</dbReference>
<dbReference type="Gene3D" id="1.20.272.40">
    <property type="match status" value="1"/>
</dbReference>
<gene>
    <name evidence="12" type="ORF">WJX81_000723</name>
</gene>
<dbReference type="EMBL" id="JALJOU010000021">
    <property type="protein sequence ID" value="KAK9837415.1"/>
    <property type="molecule type" value="Genomic_DNA"/>
</dbReference>
<keyword evidence="7" id="KW-1135">Mitochondrion nucleoid</keyword>
<evidence type="ECO:0000313" key="12">
    <source>
        <dbReference type="EMBL" id="KAK9837415.1"/>
    </source>
</evidence>
<keyword evidence="8" id="KW-0175">Coiled coil</keyword>
<evidence type="ECO:0000313" key="13">
    <source>
        <dbReference type="Proteomes" id="UP001445335"/>
    </source>
</evidence>
<dbReference type="PROSITE" id="PS51194">
    <property type="entry name" value="HELICASE_CTER"/>
    <property type="match status" value="1"/>
</dbReference>
<feature type="domain" description="Helicase C-terminal" evidence="10">
    <location>
        <begin position="133"/>
        <end position="290"/>
    </location>
</feature>
<dbReference type="InterPro" id="IPR029069">
    <property type="entry name" value="HotDog_dom_sf"/>
</dbReference>
<comment type="subcellular location">
    <subcellularLocation>
        <location evidence="1">Mitochondrion matrix</location>
        <location evidence="1">Mitochondrion nucleoid</location>
    </subcellularLocation>
</comment>
<evidence type="ECO:0000256" key="5">
    <source>
        <dbReference type="ARBA" id="ARBA00022806"/>
    </source>
</evidence>
<evidence type="ECO:0000256" key="4">
    <source>
        <dbReference type="ARBA" id="ARBA00022801"/>
    </source>
</evidence>